<dbReference type="Pfam" id="PF13619">
    <property type="entry name" value="KTSC"/>
    <property type="match status" value="1"/>
</dbReference>
<feature type="domain" description="KTSC" evidence="1">
    <location>
        <begin position="7"/>
        <end position="64"/>
    </location>
</feature>
<dbReference type="EMBL" id="JAGSOV010000009">
    <property type="protein sequence ID" value="MCO1654109.1"/>
    <property type="molecule type" value="Genomic_DNA"/>
</dbReference>
<keyword evidence="3" id="KW-1185">Reference proteome</keyword>
<reference evidence="2" key="1">
    <citation type="submission" date="2021-04" db="EMBL/GenBank/DDBJ databases">
        <title>Pseudonocardia sp. nov., isolated from sandy soil of mangrove forest.</title>
        <authorList>
            <person name="Zan Z."/>
            <person name="Huang R."/>
            <person name="Liu W."/>
        </authorList>
    </citation>
    <scope>NUCLEOTIDE SEQUENCE</scope>
    <source>
        <strain evidence="2">S2-4</strain>
    </source>
</reference>
<proteinExistence type="predicted"/>
<dbReference type="RefSeq" id="WP_252435714.1">
    <property type="nucleotide sequence ID" value="NZ_JAGSOV010000009.1"/>
</dbReference>
<evidence type="ECO:0000259" key="1">
    <source>
        <dbReference type="Pfam" id="PF13619"/>
    </source>
</evidence>
<dbReference type="InterPro" id="IPR025309">
    <property type="entry name" value="KTSC_dom"/>
</dbReference>
<evidence type="ECO:0000313" key="2">
    <source>
        <dbReference type="EMBL" id="MCO1654109.1"/>
    </source>
</evidence>
<name>A0ABT0ZTS1_9PSEU</name>
<gene>
    <name evidence="2" type="ORF">KDL28_03470</name>
</gene>
<evidence type="ECO:0000313" key="3">
    <source>
        <dbReference type="Proteomes" id="UP001165283"/>
    </source>
</evidence>
<dbReference type="Proteomes" id="UP001165283">
    <property type="component" value="Unassembled WGS sequence"/>
</dbReference>
<accession>A0ABT0ZTS1</accession>
<comment type="caution">
    <text evidence="2">The sequence shown here is derived from an EMBL/GenBank/DDBJ whole genome shotgun (WGS) entry which is preliminary data.</text>
</comment>
<sequence>MIRQQVESSSVRSLGYDPANRALEVQFASGAVYRYLDVPARVVEGLAAASSIGGYVARNVRNVYRYRRLG</sequence>
<protein>
    <submittedName>
        <fullName evidence="2">KTSC domain-containing protein</fullName>
    </submittedName>
</protein>
<organism evidence="2 3">
    <name type="scientific">Pseudonocardia humida</name>
    <dbReference type="NCBI Taxonomy" id="2800819"/>
    <lineage>
        <taxon>Bacteria</taxon>
        <taxon>Bacillati</taxon>
        <taxon>Actinomycetota</taxon>
        <taxon>Actinomycetes</taxon>
        <taxon>Pseudonocardiales</taxon>
        <taxon>Pseudonocardiaceae</taxon>
        <taxon>Pseudonocardia</taxon>
    </lineage>
</organism>